<sequence length="423" mass="48990">MDVVGIDWAWDFHICYSIEKDKIWRIKDNKEGYRELLNEVSKEAVFVIEESFNRISDFLLSEGREVYLLPPKRSKEARGYHSNGIKTDSLDARSIALTYSEHPEYCIRARNNEEGRSFREQLRAYRYYKDEASRLKNKLHNELHDHFPEFVEEMGNWTKNKGKILLLSITDELKNLSIEEIHSHFKENQIAFTNSLREKAKALKKREWHITKYTLMMVANAARHLLEVEKGKQEMKKEMERNLKESKYRVILSLPGVGAVTGVALVAAFLNHEFKNYRNFQKYCGTVPVIIQSGNYRKCVMRKHCDRNLKGVLHMMALSAVNEGSWMRGYYARKIKEGKSFGHALRALANTLVKIAFAMLKGLKAYDEELFLSSRGNKSPQSNYTTKTSTQGTERRTNERFSLPDSVAQTNCHLGTVSGRLSP</sequence>
<dbReference type="EMBL" id="JFHK01000023">
    <property type="protein sequence ID" value="OAA28368.1"/>
    <property type="molecule type" value="Genomic_DNA"/>
</dbReference>
<gene>
    <name evidence="5" type="ORF">AT15_04650</name>
</gene>
<evidence type="ECO:0000259" key="4">
    <source>
        <dbReference type="Pfam" id="PF02371"/>
    </source>
</evidence>
<organism evidence="5 6">
    <name type="scientific">Kosmotoga arenicorallina S304</name>
    <dbReference type="NCBI Taxonomy" id="1453497"/>
    <lineage>
        <taxon>Bacteria</taxon>
        <taxon>Thermotogati</taxon>
        <taxon>Thermotogota</taxon>
        <taxon>Thermotogae</taxon>
        <taxon>Kosmotogales</taxon>
        <taxon>Kosmotogaceae</taxon>
        <taxon>Kosmotoga</taxon>
    </lineage>
</organism>
<dbReference type="PANTHER" id="PTHR33055">
    <property type="entry name" value="TRANSPOSASE FOR INSERTION SEQUENCE ELEMENT IS1111A"/>
    <property type="match status" value="1"/>
</dbReference>
<dbReference type="RefSeq" id="WP_068348695.1">
    <property type="nucleotide sequence ID" value="NZ_JFHK01000023.1"/>
</dbReference>
<evidence type="ECO:0000256" key="1">
    <source>
        <dbReference type="SAM" id="MobiDB-lite"/>
    </source>
</evidence>
<feature type="region of interest" description="Disordered" evidence="1">
    <location>
        <begin position="375"/>
        <end position="405"/>
    </location>
</feature>
<dbReference type="PATRIC" id="fig|1453497.3.peg.924"/>
<feature type="domain" description="Transposase IS110-like N-terminal" evidence="3">
    <location>
        <begin position="4"/>
        <end position="148"/>
    </location>
</feature>
<evidence type="ECO:0000313" key="5">
    <source>
        <dbReference type="EMBL" id="OAA28368.1"/>
    </source>
</evidence>
<name>A0A176JXG3_9BACT</name>
<keyword evidence="2" id="KW-0472">Membrane</keyword>
<feature type="domain" description="Transposase IS116/IS110/IS902 C-terminal" evidence="4">
    <location>
        <begin position="249"/>
        <end position="331"/>
    </location>
</feature>
<dbReference type="GO" id="GO:0004803">
    <property type="term" value="F:transposase activity"/>
    <property type="evidence" value="ECO:0007669"/>
    <property type="project" value="InterPro"/>
</dbReference>
<dbReference type="GO" id="GO:0006313">
    <property type="term" value="P:DNA transposition"/>
    <property type="evidence" value="ECO:0007669"/>
    <property type="project" value="InterPro"/>
</dbReference>
<dbReference type="Pfam" id="PF01548">
    <property type="entry name" value="DEDD_Tnp_IS110"/>
    <property type="match status" value="1"/>
</dbReference>
<accession>A0A176JXG3</accession>
<dbReference type="InterPro" id="IPR047650">
    <property type="entry name" value="Transpos_IS110"/>
</dbReference>
<comment type="caution">
    <text evidence="5">The sequence shown here is derived from an EMBL/GenBank/DDBJ whole genome shotgun (WGS) entry which is preliminary data.</text>
</comment>
<dbReference type="GO" id="GO:0003677">
    <property type="term" value="F:DNA binding"/>
    <property type="evidence" value="ECO:0007669"/>
    <property type="project" value="InterPro"/>
</dbReference>
<dbReference type="InterPro" id="IPR002525">
    <property type="entry name" value="Transp_IS110-like_N"/>
</dbReference>
<dbReference type="Pfam" id="PF02371">
    <property type="entry name" value="Transposase_20"/>
    <property type="match status" value="1"/>
</dbReference>
<keyword evidence="2" id="KW-0812">Transmembrane</keyword>
<dbReference type="NCBIfam" id="NF033542">
    <property type="entry name" value="transpos_IS110"/>
    <property type="match status" value="1"/>
</dbReference>
<dbReference type="PANTHER" id="PTHR33055:SF15">
    <property type="entry name" value="TRANSPOSASE-RELATED"/>
    <property type="match status" value="1"/>
</dbReference>
<evidence type="ECO:0000259" key="3">
    <source>
        <dbReference type="Pfam" id="PF01548"/>
    </source>
</evidence>
<evidence type="ECO:0000256" key="2">
    <source>
        <dbReference type="SAM" id="Phobius"/>
    </source>
</evidence>
<dbReference type="InterPro" id="IPR003346">
    <property type="entry name" value="Transposase_20"/>
</dbReference>
<dbReference type="STRING" id="1453497.AT15_04650"/>
<dbReference type="OrthoDB" id="45637at2"/>
<protein>
    <submittedName>
        <fullName evidence="5">Uncharacterized protein</fullName>
    </submittedName>
</protein>
<dbReference type="AlphaFoldDB" id="A0A176JXG3"/>
<proteinExistence type="predicted"/>
<dbReference type="Proteomes" id="UP000077339">
    <property type="component" value="Unassembled WGS sequence"/>
</dbReference>
<feature type="compositionally biased region" description="Polar residues" evidence="1">
    <location>
        <begin position="375"/>
        <end position="392"/>
    </location>
</feature>
<evidence type="ECO:0000313" key="6">
    <source>
        <dbReference type="Proteomes" id="UP000077339"/>
    </source>
</evidence>
<feature type="transmembrane region" description="Helical" evidence="2">
    <location>
        <begin position="250"/>
        <end position="270"/>
    </location>
</feature>
<keyword evidence="2" id="KW-1133">Transmembrane helix</keyword>
<reference evidence="5 6" key="1">
    <citation type="submission" date="2014-02" db="EMBL/GenBank/DDBJ databases">
        <title>Kosmotoga genome sequencing.</title>
        <authorList>
            <person name="Pollo S.M."/>
            <person name="Charchuk R."/>
            <person name="Nesbo C.L."/>
        </authorList>
    </citation>
    <scope>NUCLEOTIDE SEQUENCE [LARGE SCALE GENOMIC DNA]</scope>
    <source>
        <strain evidence="5 6">S304</strain>
    </source>
</reference>
<keyword evidence="6" id="KW-1185">Reference proteome</keyword>